<protein>
    <recommendedName>
        <fullName evidence="2">non-specific serine/threonine protein kinase</fullName>
        <ecNumber evidence="2">2.7.11.1</ecNumber>
    </recommendedName>
</protein>
<sequence length="393" mass="44114">MGICWSCSAHDDRYPPLSSVDHVSTGKLSSGSGLQGTSKSLISWISQPSSSFTAIWGKNSQITASTIREDEAFDDGQTVINSDLRIFTFAQLKAATYNFRPDMVLGKGGFGSVYKGWLKERVPSRGIKKTAVAVKKLDSRSMQGIKEWKVEVHLLGSLSHPSLVKLLGYCWEDEKLLLVYEFMKNGSLNHHLFRKRSVRPLTWDTRLKIAIRTAQGLAYLHTLEKPIIYRDFKCSNILLDEFNNAKISDFGLAFFGPLTDNSHTTTRVMGTYGYAAPEYIATGQLFVKSDVYGFGVVLAEMLTGLRAFDTRRPSGQRNLVDWVKPHLINRRKLKNIMDSRLQGKYPPKEASKIAHLAVKCLQPNPILRPSMKEVAETLEQIEATSVRNVHLTK</sequence>
<dbReference type="OrthoDB" id="836408at2759"/>
<feature type="domain" description="Protein kinase" evidence="13">
    <location>
        <begin position="99"/>
        <end position="381"/>
    </location>
</feature>
<evidence type="ECO:0000256" key="2">
    <source>
        <dbReference type="ARBA" id="ARBA00012513"/>
    </source>
</evidence>
<accession>A0A067JSA7</accession>
<dbReference type="InterPro" id="IPR000719">
    <property type="entry name" value="Prot_kinase_dom"/>
</dbReference>
<comment type="subcellular location">
    <subcellularLocation>
        <location evidence="1">Cell membrane</location>
    </subcellularLocation>
</comment>
<evidence type="ECO:0000313" key="15">
    <source>
        <dbReference type="Proteomes" id="UP000027138"/>
    </source>
</evidence>
<dbReference type="KEGG" id="jcu:105644846"/>
<organism evidence="14 15">
    <name type="scientific">Jatropha curcas</name>
    <name type="common">Barbados nut</name>
    <dbReference type="NCBI Taxonomy" id="180498"/>
    <lineage>
        <taxon>Eukaryota</taxon>
        <taxon>Viridiplantae</taxon>
        <taxon>Streptophyta</taxon>
        <taxon>Embryophyta</taxon>
        <taxon>Tracheophyta</taxon>
        <taxon>Spermatophyta</taxon>
        <taxon>Magnoliopsida</taxon>
        <taxon>eudicotyledons</taxon>
        <taxon>Gunneridae</taxon>
        <taxon>Pentapetalae</taxon>
        <taxon>rosids</taxon>
        <taxon>fabids</taxon>
        <taxon>Malpighiales</taxon>
        <taxon>Euphorbiaceae</taxon>
        <taxon>Crotonoideae</taxon>
        <taxon>Jatropheae</taxon>
        <taxon>Jatropha</taxon>
    </lineage>
</organism>
<evidence type="ECO:0000256" key="1">
    <source>
        <dbReference type="ARBA" id="ARBA00004236"/>
    </source>
</evidence>
<keyword evidence="5" id="KW-0808">Transferase</keyword>
<dbReference type="Gene3D" id="1.10.510.10">
    <property type="entry name" value="Transferase(Phosphotransferase) domain 1"/>
    <property type="match status" value="1"/>
</dbReference>
<evidence type="ECO:0000259" key="13">
    <source>
        <dbReference type="PROSITE" id="PS50011"/>
    </source>
</evidence>
<evidence type="ECO:0000256" key="8">
    <source>
        <dbReference type="ARBA" id="ARBA00022840"/>
    </source>
</evidence>
<dbReference type="STRING" id="180498.A0A067JSA7"/>
<comment type="similarity">
    <text evidence="12">Belongs to the protein kinase superfamily.</text>
</comment>
<keyword evidence="8 11" id="KW-0067">ATP-binding</keyword>
<evidence type="ECO:0000256" key="6">
    <source>
        <dbReference type="ARBA" id="ARBA00022741"/>
    </source>
</evidence>
<evidence type="ECO:0000256" key="10">
    <source>
        <dbReference type="ARBA" id="ARBA00048679"/>
    </source>
</evidence>
<dbReference type="InterPro" id="IPR008271">
    <property type="entry name" value="Ser/Thr_kinase_AS"/>
</dbReference>
<dbReference type="EC" id="2.7.11.1" evidence="2"/>
<dbReference type="InterPro" id="IPR017441">
    <property type="entry name" value="Protein_kinase_ATP_BS"/>
</dbReference>
<dbReference type="GO" id="GO:0005886">
    <property type="term" value="C:plasma membrane"/>
    <property type="evidence" value="ECO:0007669"/>
    <property type="project" value="UniProtKB-SubCell"/>
</dbReference>
<evidence type="ECO:0000256" key="4">
    <source>
        <dbReference type="ARBA" id="ARBA00022527"/>
    </source>
</evidence>
<evidence type="ECO:0000313" key="14">
    <source>
        <dbReference type="EMBL" id="KDP26841.1"/>
    </source>
</evidence>
<dbReference type="PANTHER" id="PTHR45621">
    <property type="entry name" value="OS01G0588500 PROTEIN-RELATED"/>
    <property type="match status" value="1"/>
</dbReference>
<keyword evidence="15" id="KW-1185">Reference proteome</keyword>
<dbReference type="FunFam" id="1.10.510.10:FF:000095">
    <property type="entry name" value="protein STRUBBELIG-RECEPTOR FAMILY 8"/>
    <property type="match status" value="1"/>
</dbReference>
<dbReference type="Gene3D" id="3.30.200.20">
    <property type="entry name" value="Phosphorylase Kinase, domain 1"/>
    <property type="match status" value="1"/>
</dbReference>
<evidence type="ECO:0000256" key="7">
    <source>
        <dbReference type="ARBA" id="ARBA00022777"/>
    </source>
</evidence>
<evidence type="ECO:0000256" key="11">
    <source>
        <dbReference type="PROSITE-ProRule" id="PRU10141"/>
    </source>
</evidence>
<keyword evidence="6 11" id="KW-0547">Nucleotide-binding</keyword>
<dbReference type="PROSITE" id="PS00107">
    <property type="entry name" value="PROTEIN_KINASE_ATP"/>
    <property type="match status" value="1"/>
</dbReference>
<gene>
    <name evidence="14" type="ORF">JCGZ_17999</name>
</gene>
<dbReference type="InterPro" id="IPR050823">
    <property type="entry name" value="Plant_Ser_Thr_Prot_Kinase"/>
</dbReference>
<dbReference type="InterPro" id="IPR001245">
    <property type="entry name" value="Ser-Thr/Tyr_kinase_cat_dom"/>
</dbReference>
<reference evidence="14 15" key="1">
    <citation type="journal article" date="2014" name="PLoS ONE">
        <title>Global Analysis of Gene Expression Profiles in Physic Nut (Jatropha curcas L.) Seedlings Exposed to Salt Stress.</title>
        <authorList>
            <person name="Zhang L."/>
            <person name="Zhang C."/>
            <person name="Wu P."/>
            <person name="Chen Y."/>
            <person name="Li M."/>
            <person name="Jiang H."/>
            <person name="Wu G."/>
        </authorList>
    </citation>
    <scope>NUCLEOTIDE SEQUENCE [LARGE SCALE GENOMIC DNA]</scope>
    <source>
        <strain evidence="15">cv. GZQX0401</strain>
        <tissue evidence="14">Young leaves</tissue>
    </source>
</reference>
<dbReference type="FunFam" id="3.30.200.20:FF:000228">
    <property type="entry name" value="Serine/threonine-protein kinase BIK1"/>
    <property type="match status" value="1"/>
</dbReference>
<dbReference type="GO" id="GO:0004674">
    <property type="term" value="F:protein serine/threonine kinase activity"/>
    <property type="evidence" value="ECO:0007669"/>
    <property type="project" value="UniProtKB-KW"/>
</dbReference>
<keyword evidence="7" id="KW-0418">Kinase</keyword>
<dbReference type="EMBL" id="KK914893">
    <property type="protein sequence ID" value="KDP26841.1"/>
    <property type="molecule type" value="Genomic_DNA"/>
</dbReference>
<keyword evidence="3" id="KW-1003">Cell membrane</keyword>
<dbReference type="Pfam" id="PF07714">
    <property type="entry name" value="PK_Tyr_Ser-Thr"/>
    <property type="match status" value="1"/>
</dbReference>
<keyword evidence="4 12" id="KW-0723">Serine/threonine-protein kinase</keyword>
<dbReference type="PROSITE" id="PS00108">
    <property type="entry name" value="PROTEIN_KINASE_ST"/>
    <property type="match status" value="1"/>
</dbReference>
<dbReference type="SUPFAM" id="SSF56112">
    <property type="entry name" value="Protein kinase-like (PK-like)"/>
    <property type="match status" value="1"/>
</dbReference>
<dbReference type="CDD" id="cd14066">
    <property type="entry name" value="STKc_IRAK"/>
    <property type="match status" value="1"/>
</dbReference>
<dbReference type="PROSITE" id="PS50011">
    <property type="entry name" value="PROTEIN_KINASE_DOM"/>
    <property type="match status" value="1"/>
</dbReference>
<keyword evidence="3" id="KW-0472">Membrane</keyword>
<dbReference type="GO" id="GO:0005524">
    <property type="term" value="F:ATP binding"/>
    <property type="evidence" value="ECO:0007669"/>
    <property type="project" value="UniProtKB-UniRule"/>
</dbReference>
<name>A0A067JSA7_JATCU</name>
<evidence type="ECO:0000256" key="12">
    <source>
        <dbReference type="RuleBase" id="RU000304"/>
    </source>
</evidence>
<comment type="catalytic activity">
    <reaction evidence="10">
        <text>L-seryl-[protein] + ATP = O-phospho-L-seryl-[protein] + ADP + H(+)</text>
        <dbReference type="Rhea" id="RHEA:17989"/>
        <dbReference type="Rhea" id="RHEA-COMP:9863"/>
        <dbReference type="Rhea" id="RHEA-COMP:11604"/>
        <dbReference type="ChEBI" id="CHEBI:15378"/>
        <dbReference type="ChEBI" id="CHEBI:29999"/>
        <dbReference type="ChEBI" id="CHEBI:30616"/>
        <dbReference type="ChEBI" id="CHEBI:83421"/>
        <dbReference type="ChEBI" id="CHEBI:456216"/>
        <dbReference type="EC" id="2.7.11.1"/>
    </reaction>
</comment>
<evidence type="ECO:0000256" key="9">
    <source>
        <dbReference type="ARBA" id="ARBA00047899"/>
    </source>
</evidence>
<evidence type="ECO:0000256" key="3">
    <source>
        <dbReference type="ARBA" id="ARBA00022475"/>
    </source>
</evidence>
<feature type="binding site" evidence="11">
    <location>
        <position position="136"/>
    </location>
    <ligand>
        <name>ATP</name>
        <dbReference type="ChEBI" id="CHEBI:30616"/>
    </ligand>
</feature>
<proteinExistence type="inferred from homology"/>
<evidence type="ECO:0000256" key="5">
    <source>
        <dbReference type="ARBA" id="ARBA00022679"/>
    </source>
</evidence>
<dbReference type="InterPro" id="IPR011009">
    <property type="entry name" value="Kinase-like_dom_sf"/>
</dbReference>
<dbReference type="Proteomes" id="UP000027138">
    <property type="component" value="Unassembled WGS sequence"/>
</dbReference>
<comment type="catalytic activity">
    <reaction evidence="9">
        <text>L-threonyl-[protein] + ATP = O-phospho-L-threonyl-[protein] + ADP + H(+)</text>
        <dbReference type="Rhea" id="RHEA:46608"/>
        <dbReference type="Rhea" id="RHEA-COMP:11060"/>
        <dbReference type="Rhea" id="RHEA-COMP:11605"/>
        <dbReference type="ChEBI" id="CHEBI:15378"/>
        <dbReference type="ChEBI" id="CHEBI:30013"/>
        <dbReference type="ChEBI" id="CHEBI:30616"/>
        <dbReference type="ChEBI" id="CHEBI:61977"/>
        <dbReference type="ChEBI" id="CHEBI:456216"/>
        <dbReference type="EC" id="2.7.11.1"/>
    </reaction>
</comment>
<dbReference type="AlphaFoldDB" id="A0A067JSA7"/>